<comment type="caution">
    <text evidence="3">The sequence shown here is derived from an EMBL/GenBank/DDBJ whole genome shotgun (WGS) entry which is preliminary data.</text>
</comment>
<dbReference type="PANTHER" id="PTHR31964">
    <property type="entry name" value="ADENINE NUCLEOTIDE ALPHA HYDROLASES-LIKE SUPERFAMILY PROTEIN"/>
    <property type="match status" value="1"/>
</dbReference>
<evidence type="ECO:0000313" key="3">
    <source>
        <dbReference type="EMBL" id="MFC5175147.1"/>
    </source>
</evidence>
<feature type="domain" description="UspA" evidence="2">
    <location>
        <begin position="2"/>
        <end position="146"/>
    </location>
</feature>
<dbReference type="InterPro" id="IPR006016">
    <property type="entry name" value="UspA"/>
</dbReference>
<sequence length="150" mass="15376">MSLRILIAYDGSPGSRAAVSEAGRLFPGAEAVVVYARQPLEGMAAHLEHHPDVEDLRRLDESTLDSSQQVAVEGAKLAVDHGLVASAEVTSTMRPPWSAIVEAASAAEASVVVLGSRGRGAIGSALLGSTSAAVTHHVGRPVLIVPAPAE</sequence>
<evidence type="ECO:0000313" key="4">
    <source>
        <dbReference type="Proteomes" id="UP001596087"/>
    </source>
</evidence>
<dbReference type="SUPFAM" id="SSF52402">
    <property type="entry name" value="Adenine nucleotide alpha hydrolases-like"/>
    <property type="match status" value="1"/>
</dbReference>
<dbReference type="InterPro" id="IPR006015">
    <property type="entry name" value="Universal_stress_UspA"/>
</dbReference>
<name>A0ABW0BDV4_9ACTN</name>
<comment type="similarity">
    <text evidence="1">Belongs to the universal stress protein A family.</text>
</comment>
<keyword evidence="4" id="KW-1185">Reference proteome</keyword>
<dbReference type="PANTHER" id="PTHR31964:SF113">
    <property type="entry name" value="USPA DOMAIN-CONTAINING PROTEIN"/>
    <property type="match status" value="1"/>
</dbReference>
<accession>A0ABW0BDV4</accession>
<dbReference type="InterPro" id="IPR014729">
    <property type="entry name" value="Rossmann-like_a/b/a_fold"/>
</dbReference>
<dbReference type="EMBL" id="JBHSKD010000002">
    <property type="protein sequence ID" value="MFC5175147.1"/>
    <property type="molecule type" value="Genomic_DNA"/>
</dbReference>
<dbReference type="Pfam" id="PF00582">
    <property type="entry name" value="Usp"/>
    <property type="match status" value="1"/>
</dbReference>
<dbReference type="PRINTS" id="PR01438">
    <property type="entry name" value="UNVRSLSTRESS"/>
</dbReference>
<reference evidence="4" key="1">
    <citation type="journal article" date="2019" name="Int. J. Syst. Evol. Microbiol.">
        <title>The Global Catalogue of Microorganisms (GCM) 10K type strain sequencing project: providing services to taxonomists for standard genome sequencing and annotation.</title>
        <authorList>
            <consortium name="The Broad Institute Genomics Platform"/>
            <consortium name="The Broad Institute Genome Sequencing Center for Infectious Disease"/>
            <person name="Wu L."/>
            <person name="Ma J."/>
        </authorList>
    </citation>
    <scope>NUCLEOTIDE SEQUENCE [LARGE SCALE GENOMIC DNA]</scope>
    <source>
        <strain evidence="4">DFY41</strain>
    </source>
</reference>
<evidence type="ECO:0000256" key="1">
    <source>
        <dbReference type="ARBA" id="ARBA00008791"/>
    </source>
</evidence>
<proteinExistence type="inferred from homology"/>
<organism evidence="3 4">
    <name type="scientific">Nocardioides taihuensis</name>
    <dbReference type="NCBI Taxonomy" id="1835606"/>
    <lineage>
        <taxon>Bacteria</taxon>
        <taxon>Bacillati</taxon>
        <taxon>Actinomycetota</taxon>
        <taxon>Actinomycetes</taxon>
        <taxon>Propionibacteriales</taxon>
        <taxon>Nocardioidaceae</taxon>
        <taxon>Nocardioides</taxon>
    </lineage>
</organism>
<evidence type="ECO:0000259" key="2">
    <source>
        <dbReference type="Pfam" id="PF00582"/>
    </source>
</evidence>
<gene>
    <name evidence="3" type="ORF">ACFPGP_00605</name>
</gene>
<dbReference type="Gene3D" id="3.40.50.620">
    <property type="entry name" value="HUPs"/>
    <property type="match status" value="1"/>
</dbReference>
<protein>
    <submittedName>
        <fullName evidence="3">Universal stress protein</fullName>
    </submittedName>
</protein>
<dbReference type="RefSeq" id="WP_378585466.1">
    <property type="nucleotide sequence ID" value="NZ_JBHSKD010000002.1"/>
</dbReference>
<dbReference type="Proteomes" id="UP001596087">
    <property type="component" value="Unassembled WGS sequence"/>
</dbReference>